<dbReference type="Proteomes" id="UP001140087">
    <property type="component" value="Unassembled WGS sequence"/>
</dbReference>
<evidence type="ECO:0000313" key="2">
    <source>
        <dbReference type="Proteomes" id="UP001140087"/>
    </source>
</evidence>
<evidence type="ECO:0000313" key="1">
    <source>
        <dbReference type="EMBL" id="KAJ2802901.1"/>
    </source>
</evidence>
<accession>A0ACC1L7C4</accession>
<sequence length="119" mass="13261">MAEQRATDTLRRMVQFGKTLPLDDQRSMAKGLRMTKGTLTKLESSRELLEQHNQRLAQAQAISLAAWQLIRSPTGDFSAKSVRADIVKTKADIERLEASINEDCAAMEGILSDNKFPAK</sequence>
<comment type="caution">
    <text evidence="1">The sequence shown here is derived from an EMBL/GenBank/DDBJ whole genome shotgun (WGS) entry which is preliminary data.</text>
</comment>
<reference evidence="1" key="1">
    <citation type="submission" date="2022-07" db="EMBL/GenBank/DDBJ databases">
        <title>Phylogenomic reconstructions and comparative analyses of Kickxellomycotina fungi.</title>
        <authorList>
            <person name="Reynolds N.K."/>
            <person name="Stajich J.E."/>
            <person name="Barry K."/>
            <person name="Grigoriev I.V."/>
            <person name="Crous P."/>
            <person name="Smith M.E."/>
        </authorList>
    </citation>
    <scope>NUCLEOTIDE SEQUENCE</scope>
    <source>
        <strain evidence="1">BCRC 34780</strain>
    </source>
</reference>
<dbReference type="EMBL" id="JANBUN010000552">
    <property type="protein sequence ID" value="KAJ2802901.1"/>
    <property type="molecule type" value="Genomic_DNA"/>
</dbReference>
<proteinExistence type="predicted"/>
<organism evidence="1 2">
    <name type="scientific">Coemansia helicoidea</name>
    <dbReference type="NCBI Taxonomy" id="1286919"/>
    <lineage>
        <taxon>Eukaryota</taxon>
        <taxon>Fungi</taxon>
        <taxon>Fungi incertae sedis</taxon>
        <taxon>Zoopagomycota</taxon>
        <taxon>Kickxellomycotina</taxon>
        <taxon>Kickxellomycetes</taxon>
        <taxon>Kickxellales</taxon>
        <taxon>Kickxellaceae</taxon>
        <taxon>Coemansia</taxon>
    </lineage>
</organism>
<keyword evidence="2" id="KW-1185">Reference proteome</keyword>
<protein>
    <submittedName>
        <fullName evidence="1">Uncharacterized protein</fullName>
    </submittedName>
</protein>
<gene>
    <name evidence="1" type="ORF">H4R21_002241</name>
</gene>
<name>A0ACC1L7C4_9FUNG</name>